<dbReference type="SUPFAM" id="SSF49313">
    <property type="entry name" value="Cadherin-like"/>
    <property type="match status" value="5"/>
</dbReference>
<reference evidence="2" key="1">
    <citation type="submission" date="2016-10" db="EMBL/GenBank/DDBJ databases">
        <authorList>
            <person name="de Groot N.N."/>
        </authorList>
    </citation>
    <scope>NUCLEOTIDE SEQUENCE</scope>
</reference>
<dbReference type="PROSITE" id="PS51257">
    <property type="entry name" value="PROKAR_LIPOPROTEIN"/>
    <property type="match status" value="1"/>
</dbReference>
<evidence type="ECO:0000259" key="1">
    <source>
        <dbReference type="SMART" id="SM00736"/>
    </source>
</evidence>
<dbReference type="GO" id="GO:0005509">
    <property type="term" value="F:calcium ion binding"/>
    <property type="evidence" value="ECO:0007669"/>
    <property type="project" value="InterPro"/>
</dbReference>
<dbReference type="PANTHER" id="PTHR35812">
    <property type="entry name" value="LIPOPROTEIN"/>
    <property type="match status" value="1"/>
</dbReference>
<dbReference type="InterPro" id="IPR013783">
    <property type="entry name" value="Ig-like_fold"/>
</dbReference>
<dbReference type="GO" id="GO:0016020">
    <property type="term" value="C:membrane"/>
    <property type="evidence" value="ECO:0007669"/>
    <property type="project" value="InterPro"/>
</dbReference>
<feature type="domain" description="Dystroglycan-type cadherin-like" evidence="1">
    <location>
        <begin position="471"/>
        <end position="561"/>
    </location>
</feature>
<accession>A0A1W1EKH8</accession>
<proteinExistence type="predicted"/>
<dbReference type="EMBL" id="FRYL01000038">
    <property type="protein sequence ID" value="SHO81365.1"/>
    <property type="molecule type" value="Genomic_DNA"/>
</dbReference>
<feature type="domain" description="Dystroglycan-type cadherin-like" evidence="1">
    <location>
        <begin position="194"/>
        <end position="286"/>
    </location>
</feature>
<evidence type="ECO:0000313" key="2">
    <source>
        <dbReference type="EMBL" id="SHO81365.1"/>
    </source>
</evidence>
<gene>
    <name evidence="2" type="ORF">MNB_SV-15-931</name>
</gene>
<dbReference type="InterPro" id="IPR006644">
    <property type="entry name" value="Cadg"/>
</dbReference>
<dbReference type="Pfam" id="PF05345">
    <property type="entry name" value="He_PIG"/>
    <property type="match status" value="5"/>
</dbReference>
<dbReference type="Gene3D" id="2.60.40.10">
    <property type="entry name" value="Immunoglobulins"/>
    <property type="match status" value="5"/>
</dbReference>
<protein>
    <submittedName>
        <fullName evidence="2">Fibronectin type III domain protein</fullName>
    </submittedName>
</protein>
<dbReference type="AlphaFoldDB" id="A0A1W1EKH8"/>
<feature type="domain" description="Dystroglycan-type cadherin-like" evidence="1">
    <location>
        <begin position="288"/>
        <end position="378"/>
    </location>
</feature>
<dbReference type="PANTHER" id="PTHR35812:SF1">
    <property type="entry name" value="LIPOPROTEIN"/>
    <property type="match status" value="1"/>
</dbReference>
<sequence length="814" mass="90267">MRIRGFSSILFLVVLLFISSCGGGSNSSSDVVDSKSNDNAYDVIYRFVGESNASLPSVANYNSVGATAVNSANLDMVNDKISKYITIEYISTQDNIVEIVNGILGKSNTLNIIDDNLVVMQGRTKLIESNSSKEVRKYEWLKDDGTVIGRDSNLSYFSNVDGNRTLALRVIFNDNSVAFDSIDINVIAFVNNKPLIWNTPDESILQGYKYTFIPRVVDDDNDTLVFRATNLPSWLSIESNTGKIEGTPTNDDVGLSGDINITVSDSYDVVEFPLFQIRVENVNDIPTISGERLHRVNEDSFFSYTPNANDIDINTTLLFSQRGFPSWLDINASTGEISGTPTNQDIGVENNLTIIVSDGDSSASLIFDIEVVEVNDAPILNIDTATKVVYEDSEFEFIPTVTDEENDTITFNTLYLPPWASLDENSGIIRGVPTNDFVGVTAVTLYAYDGVNTVSKEFNITVINTNDTPIIKSTLLSNAIEDELYKFQVVVEDIDPDDMLIFTASNLPDWAYLREGSGEIVGVAQNSDVGVWRDINITVNDGNVTVSKLFDIEVINVNDAPTITGVARNIVPATIDYKFTPIADDVDANTTLTFDITNLPPWAEFNSSTGEIKGQPQVEDVGDFNNIRIGVSDGIETVYLDEFNITVTSIRKPLKTGQSVVYTQKDDGDYEMGTYRNYTRDSDIVINNSTNQMWQDDESVATTKKPWLTNINYEGNRHYDTSGDTASTYCSELSLGGYNDWRVPTIVELMTLSDKSKSNNSIDDIFVNCSSGIYWSSTELDGESSKIWSIKFDLGVDRWTKKSDENYIRCIRDK</sequence>
<dbReference type="InterPro" id="IPR011460">
    <property type="entry name" value="Lcl_C"/>
</dbReference>
<organism evidence="2">
    <name type="scientific">hydrothermal vent metagenome</name>
    <dbReference type="NCBI Taxonomy" id="652676"/>
    <lineage>
        <taxon>unclassified sequences</taxon>
        <taxon>metagenomes</taxon>
        <taxon>ecological metagenomes</taxon>
    </lineage>
</organism>
<dbReference type="Pfam" id="PF07603">
    <property type="entry name" value="Lcl_C"/>
    <property type="match status" value="1"/>
</dbReference>
<feature type="domain" description="Dystroglycan-type cadherin-like" evidence="1">
    <location>
        <begin position="379"/>
        <end position="469"/>
    </location>
</feature>
<dbReference type="InterPro" id="IPR015919">
    <property type="entry name" value="Cadherin-like_sf"/>
</dbReference>
<dbReference type="SMART" id="SM00736">
    <property type="entry name" value="CADG"/>
    <property type="match status" value="4"/>
</dbReference>
<name>A0A1W1EKH8_9ZZZZ</name>